<accession>A0A3N3DP30</accession>
<sequence>MKDRLLYITTDIPTDLRSGYKIRIYNLMKKFSTKYDLIIMHVGDKAIDPNLSLVEFSEYHYVKARPKNIKSLISSYAAGIPFLAHRFSPNDINKCFNTITKNKKITSVCLNMTVYDLDIP</sequence>
<reference evidence="1 2" key="1">
    <citation type="submission" date="2018-11" db="EMBL/GenBank/DDBJ databases">
        <title>Vibrio ponticus strain CAIM 1751 pathogenic for the snapper Lutjanus guttatus.</title>
        <authorList>
            <person name="Soto-Rodriguez S."/>
            <person name="Lozano-Olvera R."/>
            <person name="Gomez-Gil B."/>
        </authorList>
    </citation>
    <scope>NUCLEOTIDE SEQUENCE [LARGE SCALE GENOMIC DNA]</scope>
    <source>
        <strain evidence="1 2">CAIM 1751</strain>
    </source>
</reference>
<evidence type="ECO:0000313" key="1">
    <source>
        <dbReference type="EMBL" id="ROV56170.1"/>
    </source>
</evidence>
<evidence type="ECO:0000313" key="2">
    <source>
        <dbReference type="Proteomes" id="UP000278792"/>
    </source>
</evidence>
<dbReference type="AlphaFoldDB" id="A0A3N3DP30"/>
<organism evidence="1 2">
    <name type="scientific">Vibrio ponticus</name>
    <dbReference type="NCBI Taxonomy" id="265668"/>
    <lineage>
        <taxon>Bacteria</taxon>
        <taxon>Pseudomonadati</taxon>
        <taxon>Pseudomonadota</taxon>
        <taxon>Gammaproteobacteria</taxon>
        <taxon>Vibrionales</taxon>
        <taxon>Vibrionaceae</taxon>
        <taxon>Vibrio</taxon>
    </lineage>
</organism>
<comment type="caution">
    <text evidence="1">The sequence shown here is derived from an EMBL/GenBank/DDBJ whole genome shotgun (WGS) entry which is preliminary data.</text>
</comment>
<dbReference type="Proteomes" id="UP000278792">
    <property type="component" value="Unassembled WGS sequence"/>
</dbReference>
<proteinExistence type="predicted"/>
<dbReference type="RefSeq" id="WP_148078369.1">
    <property type="nucleotide sequence ID" value="NZ_RKIK01000191.1"/>
</dbReference>
<gene>
    <name evidence="1" type="ORF">EGH82_23585</name>
</gene>
<dbReference type="EMBL" id="RKIK01000191">
    <property type="protein sequence ID" value="ROV56170.1"/>
    <property type="molecule type" value="Genomic_DNA"/>
</dbReference>
<feature type="non-terminal residue" evidence="1">
    <location>
        <position position="120"/>
    </location>
</feature>
<name>A0A3N3DP30_9VIBR</name>
<protein>
    <submittedName>
        <fullName evidence="1">Uncharacterized protein</fullName>
    </submittedName>
</protein>